<dbReference type="Proteomes" id="UP001140087">
    <property type="component" value="Unassembled WGS sequence"/>
</dbReference>
<evidence type="ECO:0000313" key="2">
    <source>
        <dbReference type="Proteomes" id="UP001140087"/>
    </source>
</evidence>
<accession>A0ACC1L0D9</accession>
<evidence type="ECO:0000313" key="1">
    <source>
        <dbReference type="EMBL" id="KAJ2798737.1"/>
    </source>
</evidence>
<keyword evidence="2" id="KW-1185">Reference proteome</keyword>
<gene>
    <name evidence="1" type="ORF">H4R21_003806</name>
</gene>
<protein>
    <submittedName>
        <fullName evidence="1">Uncharacterized protein</fullName>
    </submittedName>
</protein>
<organism evidence="1 2">
    <name type="scientific">Coemansia helicoidea</name>
    <dbReference type="NCBI Taxonomy" id="1286919"/>
    <lineage>
        <taxon>Eukaryota</taxon>
        <taxon>Fungi</taxon>
        <taxon>Fungi incertae sedis</taxon>
        <taxon>Zoopagomycota</taxon>
        <taxon>Kickxellomycotina</taxon>
        <taxon>Kickxellomycetes</taxon>
        <taxon>Kickxellales</taxon>
        <taxon>Kickxellaceae</taxon>
        <taxon>Coemansia</taxon>
    </lineage>
</organism>
<dbReference type="EMBL" id="JANBUN010001297">
    <property type="protein sequence ID" value="KAJ2798737.1"/>
    <property type="molecule type" value="Genomic_DNA"/>
</dbReference>
<proteinExistence type="predicted"/>
<name>A0ACC1L0D9_9FUNG</name>
<comment type="caution">
    <text evidence="1">The sequence shown here is derived from an EMBL/GenBank/DDBJ whole genome shotgun (WGS) entry which is preliminary data.</text>
</comment>
<sequence length="220" mass="20835">MQIKDALMAVVGTAAATALAAPAGHELHARQAPTPSLTFTGTGAGNINVVVGGGFLPTLTFGAALAAESGIIGAGVSNTIGFGGGQLPTGLLGFGLGAGIASSVAMVEASATASEGGWLNNIIPALHGGINFNNAVGGQVTSGLNFLMGGGLGGGATLSYGGNLIDPSNLGVDFGFGYGVNVNAGAIPTTSSSSSSSSSSAAPTTTPPATSSTPTPTTTA</sequence>
<reference evidence="1" key="1">
    <citation type="submission" date="2022-07" db="EMBL/GenBank/DDBJ databases">
        <title>Phylogenomic reconstructions and comparative analyses of Kickxellomycotina fungi.</title>
        <authorList>
            <person name="Reynolds N.K."/>
            <person name="Stajich J.E."/>
            <person name="Barry K."/>
            <person name="Grigoriev I.V."/>
            <person name="Crous P."/>
            <person name="Smith M.E."/>
        </authorList>
    </citation>
    <scope>NUCLEOTIDE SEQUENCE</scope>
    <source>
        <strain evidence="1">BCRC 34780</strain>
    </source>
</reference>